<evidence type="ECO:0000256" key="9">
    <source>
        <dbReference type="ARBA" id="ARBA00022984"/>
    </source>
</evidence>
<comment type="similarity">
    <text evidence="2 17">Belongs to the UppP family.</text>
</comment>
<comment type="subcellular location">
    <subcellularLocation>
        <location evidence="1 17">Cell membrane</location>
        <topology evidence="1 17">Multi-pass membrane protein</topology>
    </subcellularLocation>
</comment>
<dbReference type="GO" id="GO:0050380">
    <property type="term" value="F:undecaprenyl-diphosphatase activity"/>
    <property type="evidence" value="ECO:0007669"/>
    <property type="project" value="UniProtKB-UniRule"/>
</dbReference>
<dbReference type="PANTHER" id="PTHR30622:SF3">
    <property type="entry name" value="UNDECAPRENYL-DIPHOSPHATASE"/>
    <property type="match status" value="1"/>
</dbReference>
<evidence type="ECO:0000256" key="10">
    <source>
        <dbReference type="ARBA" id="ARBA00022989"/>
    </source>
</evidence>
<dbReference type="AlphaFoldDB" id="A0A543HIP7"/>
<evidence type="ECO:0000256" key="6">
    <source>
        <dbReference type="ARBA" id="ARBA00022692"/>
    </source>
</evidence>
<protein>
    <recommendedName>
        <fullName evidence="4 17">Undecaprenyl-diphosphatase</fullName>
        <ecNumber evidence="3 17">3.6.1.27</ecNumber>
    </recommendedName>
    <alternativeName>
        <fullName evidence="15 17">Bacitracin resistance protein</fullName>
    </alternativeName>
    <alternativeName>
        <fullName evidence="14 17">Undecaprenyl pyrophosphate phosphatase</fullName>
    </alternativeName>
</protein>
<feature type="transmembrane region" description="Helical" evidence="17">
    <location>
        <begin position="198"/>
        <end position="216"/>
    </location>
</feature>
<feature type="transmembrane region" description="Helical" evidence="17">
    <location>
        <begin position="264"/>
        <end position="285"/>
    </location>
</feature>
<dbReference type="PANTHER" id="PTHR30622">
    <property type="entry name" value="UNDECAPRENYL-DIPHOSPHATASE"/>
    <property type="match status" value="1"/>
</dbReference>
<dbReference type="Pfam" id="PF02673">
    <property type="entry name" value="BacA"/>
    <property type="match status" value="1"/>
</dbReference>
<dbReference type="InterPro" id="IPR003824">
    <property type="entry name" value="UppP"/>
</dbReference>
<dbReference type="EC" id="3.6.1.27" evidence="3 17"/>
<comment type="miscellaneous">
    <text evidence="17">Bacitracin is thought to be involved in the inhibition of peptidoglycan synthesis by sequestering undecaprenyl diphosphate, thereby reducing the pool of lipid carrier available.</text>
</comment>
<dbReference type="GO" id="GO:0009252">
    <property type="term" value="P:peptidoglycan biosynthetic process"/>
    <property type="evidence" value="ECO:0007669"/>
    <property type="project" value="UniProtKB-KW"/>
</dbReference>
<evidence type="ECO:0000256" key="11">
    <source>
        <dbReference type="ARBA" id="ARBA00023136"/>
    </source>
</evidence>
<comment type="catalytic activity">
    <reaction evidence="16 17">
        <text>di-trans,octa-cis-undecaprenyl diphosphate + H2O = di-trans,octa-cis-undecaprenyl phosphate + phosphate + H(+)</text>
        <dbReference type="Rhea" id="RHEA:28094"/>
        <dbReference type="ChEBI" id="CHEBI:15377"/>
        <dbReference type="ChEBI" id="CHEBI:15378"/>
        <dbReference type="ChEBI" id="CHEBI:43474"/>
        <dbReference type="ChEBI" id="CHEBI:58405"/>
        <dbReference type="ChEBI" id="CHEBI:60392"/>
        <dbReference type="EC" id="3.6.1.27"/>
    </reaction>
</comment>
<evidence type="ECO:0000256" key="5">
    <source>
        <dbReference type="ARBA" id="ARBA00022475"/>
    </source>
</evidence>
<keyword evidence="10 17" id="KW-1133">Transmembrane helix</keyword>
<reference evidence="18 19" key="1">
    <citation type="submission" date="2019-06" db="EMBL/GenBank/DDBJ databases">
        <title>Genome sequencing of plant associated microbes to promote plant fitness in Sorghum bicolor and Oryza sativa.</title>
        <authorList>
            <person name="Coleman-Derr D."/>
        </authorList>
    </citation>
    <scope>NUCLEOTIDE SEQUENCE [LARGE SCALE GENOMIC DNA]</scope>
    <source>
        <strain evidence="18 19">KV-663</strain>
    </source>
</reference>
<evidence type="ECO:0000256" key="4">
    <source>
        <dbReference type="ARBA" id="ARBA00021581"/>
    </source>
</evidence>
<keyword evidence="6 17" id="KW-0812">Transmembrane</keyword>
<keyword evidence="19" id="KW-1185">Reference proteome</keyword>
<dbReference type="GO" id="GO:0005886">
    <property type="term" value="C:plasma membrane"/>
    <property type="evidence" value="ECO:0007669"/>
    <property type="project" value="UniProtKB-SubCell"/>
</dbReference>
<evidence type="ECO:0000256" key="12">
    <source>
        <dbReference type="ARBA" id="ARBA00023251"/>
    </source>
</evidence>
<evidence type="ECO:0000256" key="2">
    <source>
        <dbReference type="ARBA" id="ARBA00010621"/>
    </source>
</evidence>
<evidence type="ECO:0000256" key="7">
    <source>
        <dbReference type="ARBA" id="ARBA00022801"/>
    </source>
</evidence>
<dbReference type="OrthoDB" id="9808289at2"/>
<sequence length="286" mass="30644">MADLSYLDAIILGIVEGLTEYLPVSSTGHLTITEKLLGLEVDDPAVTAYTAFIQIGAIAATLIYFFKDFVRFALAWFRGLRDTEARKDPDYGLAWAVIIGSIPVGVVGFLARDIISGPLRSLWVVAAALVLWSIVIVVAERMHTTFERQGRLRGEHSVRPIDGLIIGLVQCFSLIPGVSRSGATISAGLALRIDRVTATRLSFFLAIPALTAAGLFQAVEEKDGLSALGIGPVIVGLVVAFLVAYATIAWLLRFVANHSLLPFVWYRVILGVLLVGVLGAGLLSAT</sequence>
<feature type="transmembrane region" description="Helical" evidence="17">
    <location>
        <begin position="46"/>
        <end position="70"/>
    </location>
</feature>
<keyword evidence="13 17" id="KW-0961">Cell wall biogenesis/degradation</keyword>
<dbReference type="NCBIfam" id="TIGR00753">
    <property type="entry name" value="undec_PP_bacA"/>
    <property type="match status" value="1"/>
</dbReference>
<dbReference type="EMBL" id="VFPM01000003">
    <property type="protein sequence ID" value="TQM58159.1"/>
    <property type="molecule type" value="Genomic_DNA"/>
</dbReference>
<keyword evidence="9 17" id="KW-0573">Peptidoglycan synthesis</keyword>
<evidence type="ECO:0000256" key="13">
    <source>
        <dbReference type="ARBA" id="ARBA00023316"/>
    </source>
</evidence>
<keyword evidence="12 17" id="KW-0046">Antibiotic resistance</keyword>
<keyword evidence="5 17" id="KW-1003">Cell membrane</keyword>
<dbReference type="NCBIfam" id="NF001392">
    <property type="entry name" value="PRK00281.2-1"/>
    <property type="match status" value="1"/>
</dbReference>
<dbReference type="HAMAP" id="MF_01006">
    <property type="entry name" value="Undec_diphosphatase"/>
    <property type="match status" value="1"/>
</dbReference>
<evidence type="ECO:0000313" key="19">
    <source>
        <dbReference type="Proteomes" id="UP000316747"/>
    </source>
</evidence>
<evidence type="ECO:0000256" key="8">
    <source>
        <dbReference type="ARBA" id="ARBA00022960"/>
    </source>
</evidence>
<evidence type="ECO:0000256" key="1">
    <source>
        <dbReference type="ARBA" id="ARBA00004651"/>
    </source>
</evidence>
<comment type="function">
    <text evidence="17">Catalyzes the dephosphorylation of undecaprenyl diphosphate (UPP). Confers resistance to bacitracin.</text>
</comment>
<feature type="transmembrane region" description="Helical" evidence="17">
    <location>
        <begin position="122"/>
        <end position="139"/>
    </location>
</feature>
<feature type="transmembrane region" description="Helical" evidence="17">
    <location>
        <begin position="228"/>
        <end position="252"/>
    </location>
</feature>
<keyword evidence="7 17" id="KW-0378">Hydrolase</keyword>
<dbReference type="GO" id="GO:0008360">
    <property type="term" value="P:regulation of cell shape"/>
    <property type="evidence" value="ECO:0007669"/>
    <property type="project" value="UniProtKB-KW"/>
</dbReference>
<feature type="transmembrane region" description="Helical" evidence="17">
    <location>
        <begin position="91"/>
        <end position="110"/>
    </location>
</feature>
<dbReference type="GO" id="GO:0046677">
    <property type="term" value="P:response to antibiotic"/>
    <property type="evidence" value="ECO:0007669"/>
    <property type="project" value="UniProtKB-UniRule"/>
</dbReference>
<evidence type="ECO:0000256" key="14">
    <source>
        <dbReference type="ARBA" id="ARBA00032707"/>
    </source>
</evidence>
<name>A0A543HIP7_9MICO</name>
<dbReference type="Proteomes" id="UP000316747">
    <property type="component" value="Unassembled WGS sequence"/>
</dbReference>
<evidence type="ECO:0000256" key="3">
    <source>
        <dbReference type="ARBA" id="ARBA00012374"/>
    </source>
</evidence>
<dbReference type="GO" id="GO:0071555">
    <property type="term" value="P:cell wall organization"/>
    <property type="evidence" value="ECO:0007669"/>
    <property type="project" value="UniProtKB-KW"/>
</dbReference>
<gene>
    <name evidence="17" type="primary">uppP</name>
    <name evidence="18" type="ORF">FBY41_3518</name>
</gene>
<evidence type="ECO:0000256" key="15">
    <source>
        <dbReference type="ARBA" id="ARBA00032932"/>
    </source>
</evidence>
<comment type="caution">
    <text evidence="18">The sequence shown here is derived from an EMBL/GenBank/DDBJ whole genome shotgun (WGS) entry which is preliminary data.</text>
</comment>
<dbReference type="RefSeq" id="WP_141845534.1">
    <property type="nucleotide sequence ID" value="NZ_VFPM01000003.1"/>
</dbReference>
<accession>A0A543HIP7</accession>
<evidence type="ECO:0000256" key="16">
    <source>
        <dbReference type="ARBA" id="ARBA00047594"/>
    </source>
</evidence>
<evidence type="ECO:0000256" key="17">
    <source>
        <dbReference type="HAMAP-Rule" id="MF_01006"/>
    </source>
</evidence>
<keyword evidence="8 17" id="KW-0133">Cell shape</keyword>
<proteinExistence type="inferred from homology"/>
<evidence type="ECO:0000313" key="18">
    <source>
        <dbReference type="EMBL" id="TQM58159.1"/>
    </source>
</evidence>
<keyword evidence="11 17" id="KW-0472">Membrane</keyword>
<organism evidence="18 19">
    <name type="scientific">Humibacillus xanthopallidus</name>
    <dbReference type="NCBI Taxonomy" id="412689"/>
    <lineage>
        <taxon>Bacteria</taxon>
        <taxon>Bacillati</taxon>
        <taxon>Actinomycetota</taxon>
        <taxon>Actinomycetes</taxon>
        <taxon>Micrococcales</taxon>
        <taxon>Intrasporangiaceae</taxon>
        <taxon>Humibacillus</taxon>
    </lineage>
</organism>